<protein>
    <submittedName>
        <fullName evidence="1">Uncharacterized protein</fullName>
    </submittedName>
</protein>
<name>A0A173RDI6_ANAHA</name>
<evidence type="ECO:0000313" key="1">
    <source>
        <dbReference type="EMBL" id="CUM75993.1"/>
    </source>
</evidence>
<reference evidence="1 2" key="1">
    <citation type="submission" date="2015-09" db="EMBL/GenBank/DDBJ databases">
        <authorList>
            <consortium name="Pathogen Informatics"/>
        </authorList>
    </citation>
    <scope>NUCLEOTIDE SEQUENCE [LARGE SCALE GENOMIC DNA]</scope>
    <source>
        <strain evidence="1 2">2789STDY5608868</strain>
    </source>
</reference>
<sequence length="69" mass="8097">MNEFKQIQYIKYCSSVNDQCDYYAVYQRIFQCGGNPNQGKLVNFKCSNSNNCPTEQCPIYKTIPQLIDW</sequence>
<dbReference type="AlphaFoldDB" id="A0A173RDI6"/>
<gene>
    <name evidence="1" type="ORF">ERS852425_00424</name>
</gene>
<dbReference type="Proteomes" id="UP000095598">
    <property type="component" value="Unassembled WGS sequence"/>
</dbReference>
<accession>A0A173RDI6</accession>
<evidence type="ECO:0000313" key="2">
    <source>
        <dbReference type="Proteomes" id="UP000095598"/>
    </source>
</evidence>
<proteinExistence type="predicted"/>
<dbReference type="EMBL" id="CYXT01000002">
    <property type="protein sequence ID" value="CUM75993.1"/>
    <property type="molecule type" value="Genomic_DNA"/>
</dbReference>
<organism evidence="1 2">
    <name type="scientific">Anaerostipes hadrus</name>
    <dbReference type="NCBI Taxonomy" id="649756"/>
    <lineage>
        <taxon>Bacteria</taxon>
        <taxon>Bacillati</taxon>
        <taxon>Bacillota</taxon>
        <taxon>Clostridia</taxon>
        <taxon>Lachnospirales</taxon>
        <taxon>Lachnospiraceae</taxon>
        <taxon>Anaerostipes</taxon>
    </lineage>
</organism>